<evidence type="ECO:0000313" key="8">
    <source>
        <dbReference type="Proteomes" id="UP000053244"/>
    </source>
</evidence>
<dbReference type="Gene3D" id="3.40.50.300">
    <property type="entry name" value="P-loop containing nucleotide triphosphate hydrolases"/>
    <property type="match status" value="1"/>
</dbReference>
<organism evidence="7 8">
    <name type="scientific">Actinoplanes awajinensis subsp. mycoplanecinus</name>
    <dbReference type="NCBI Taxonomy" id="135947"/>
    <lineage>
        <taxon>Bacteria</taxon>
        <taxon>Bacillati</taxon>
        <taxon>Actinomycetota</taxon>
        <taxon>Actinomycetes</taxon>
        <taxon>Micromonosporales</taxon>
        <taxon>Micromonosporaceae</taxon>
        <taxon>Actinoplanes</taxon>
    </lineage>
</organism>
<dbReference type="InterPro" id="IPR027417">
    <property type="entry name" value="P-loop_NTPase"/>
</dbReference>
<dbReference type="PANTHER" id="PTHR35807:SF1">
    <property type="entry name" value="TRANSCRIPTIONAL REGULATOR REDD"/>
    <property type="match status" value="1"/>
</dbReference>
<evidence type="ECO:0000256" key="5">
    <source>
        <dbReference type="PROSITE-ProRule" id="PRU01091"/>
    </source>
</evidence>
<dbReference type="InterPro" id="IPR005158">
    <property type="entry name" value="BTAD"/>
</dbReference>
<comment type="similarity">
    <text evidence="1">Belongs to the AfsR/DnrI/RedD regulatory family.</text>
</comment>
<dbReference type="Gene3D" id="1.25.40.10">
    <property type="entry name" value="Tetratricopeptide repeat domain"/>
    <property type="match status" value="1"/>
</dbReference>
<dbReference type="AlphaFoldDB" id="A0A0X3UP35"/>
<dbReference type="Proteomes" id="UP000053244">
    <property type="component" value="Unassembled WGS sequence"/>
</dbReference>
<dbReference type="GO" id="GO:0006355">
    <property type="term" value="P:regulation of DNA-templated transcription"/>
    <property type="evidence" value="ECO:0007669"/>
    <property type="project" value="InterPro"/>
</dbReference>
<dbReference type="PANTHER" id="PTHR35807">
    <property type="entry name" value="TRANSCRIPTIONAL REGULATOR REDD-RELATED"/>
    <property type="match status" value="1"/>
</dbReference>
<evidence type="ECO:0000256" key="3">
    <source>
        <dbReference type="ARBA" id="ARBA00023125"/>
    </source>
</evidence>
<dbReference type="EMBL" id="LLZH01000122">
    <property type="protein sequence ID" value="KUL34275.1"/>
    <property type="molecule type" value="Genomic_DNA"/>
</dbReference>
<dbReference type="InterPro" id="IPR051677">
    <property type="entry name" value="AfsR-DnrI-RedD_regulator"/>
</dbReference>
<feature type="domain" description="OmpR/PhoB-type" evidence="6">
    <location>
        <begin position="1"/>
        <end position="90"/>
    </location>
</feature>
<sequence length="831" mass="88025">MRVRVLGPVDIVVGGQTRPVSGSRRKAVLAMLALHRGEIVSTDRLADALWGDTPPATPLNTLQSHISHLRRLLGGRHTIVPQSPGYLLDPARVGTDVADVERLIGEAGQAPGETRAGLLHEALSLWRGRPLADVAPGPWLQGQATRLDHLRRQALRMLAETQLAQDRSAAAVPPLEELVAAHPLDEEACALLILALYRSGRQADALAAYRRIRQALLDELAVDPSPALRELETAILRQDPSLDLPVETAEPAGPLLEREAPLATLTALAAEARHGEGRVALIAGEAGVGKAALVERLRHELPDARWLWSACDGLFTPRPLGPLHDLAGQLGGELLDAGADRDHLFRSLLKQLTASPGLDVVVVEDVHWADEATLDLLRYLARRLRDAAVLLVVTYRDDGIGSGDRLRVALGDLASHRTTRRVTLDPLSPAAVRTMAAGSGVDPAELHRLTGGNPFYVTEVLRAGSTSLPACVLDAVLARAGRLEPAAREVLDVAALIGTRVDPRLLAAVAGASSRLTDDLLVSGLLRTDGGWLRFRHEIARQAVAASVPPHHAAAVHGRILAALRDGGCDDDARLAFHAEAAGDAAAVLAYAPAAARHAHALGSHREAAAQLERASRFAGLTADAIGLRGEQATVMVRRGRWIDTVIATRALLAGAGPSPAHRLYGLIRMGVIAARRGEPDRWRMLGESATLASATNEPQHLVLALLARAEAYWLEGRWAEAARAAESADDAVTGGDPWLLGEVAAWLRRTGSARPPRGPLTEPYSLLAGGDPAKAARLLADLGCEYDAALALLDVGDEASLREALGVFTALGATPAADLARQRLLAAVPG</sequence>
<dbReference type="SUPFAM" id="SSF52540">
    <property type="entry name" value="P-loop containing nucleoside triphosphate hydrolases"/>
    <property type="match status" value="1"/>
</dbReference>
<dbReference type="CDD" id="cd15831">
    <property type="entry name" value="BTAD"/>
    <property type="match status" value="1"/>
</dbReference>
<evidence type="ECO:0000256" key="1">
    <source>
        <dbReference type="ARBA" id="ARBA00005820"/>
    </source>
</evidence>
<comment type="caution">
    <text evidence="7">The sequence shown here is derived from an EMBL/GenBank/DDBJ whole genome shotgun (WGS) entry which is preliminary data.</text>
</comment>
<evidence type="ECO:0000313" key="7">
    <source>
        <dbReference type="EMBL" id="KUL34275.1"/>
    </source>
</evidence>
<name>A0A0X3UP35_9ACTN</name>
<dbReference type="InterPro" id="IPR011990">
    <property type="entry name" value="TPR-like_helical_dom_sf"/>
</dbReference>
<dbReference type="Pfam" id="PF13191">
    <property type="entry name" value="AAA_16"/>
    <property type="match status" value="1"/>
</dbReference>
<dbReference type="GO" id="GO:0000160">
    <property type="term" value="P:phosphorelay signal transduction system"/>
    <property type="evidence" value="ECO:0007669"/>
    <property type="project" value="InterPro"/>
</dbReference>
<reference evidence="7 8" key="1">
    <citation type="submission" date="2015-10" db="EMBL/GenBank/DDBJ databases">
        <authorList>
            <person name="Gilbert D.G."/>
        </authorList>
    </citation>
    <scope>NUCLEOTIDE SEQUENCE [LARGE SCALE GENOMIC DNA]</scope>
    <source>
        <strain evidence="7 8">NRRL B-16712</strain>
    </source>
</reference>
<dbReference type="InterPro" id="IPR036388">
    <property type="entry name" value="WH-like_DNA-bd_sf"/>
</dbReference>
<dbReference type="SUPFAM" id="SSF48452">
    <property type="entry name" value="TPR-like"/>
    <property type="match status" value="1"/>
</dbReference>
<evidence type="ECO:0000256" key="2">
    <source>
        <dbReference type="ARBA" id="ARBA00023015"/>
    </source>
</evidence>
<dbReference type="InterPro" id="IPR001867">
    <property type="entry name" value="OmpR/PhoB-type_DNA-bd"/>
</dbReference>
<dbReference type="OrthoDB" id="134712at2"/>
<keyword evidence="8" id="KW-1185">Reference proteome</keyword>
<dbReference type="InterPro" id="IPR016032">
    <property type="entry name" value="Sig_transdc_resp-reg_C-effctor"/>
</dbReference>
<keyword evidence="3 5" id="KW-0238">DNA-binding</keyword>
<dbReference type="Gene3D" id="1.10.10.10">
    <property type="entry name" value="Winged helix-like DNA-binding domain superfamily/Winged helix DNA-binding domain"/>
    <property type="match status" value="1"/>
</dbReference>
<dbReference type="SUPFAM" id="SSF46894">
    <property type="entry name" value="C-terminal effector domain of the bipartite response regulators"/>
    <property type="match status" value="1"/>
</dbReference>
<dbReference type="PROSITE" id="PS51755">
    <property type="entry name" value="OMPR_PHOB"/>
    <property type="match status" value="1"/>
</dbReference>
<dbReference type="Pfam" id="PF00486">
    <property type="entry name" value="Trans_reg_C"/>
    <property type="match status" value="1"/>
</dbReference>
<keyword evidence="4" id="KW-0804">Transcription</keyword>
<dbReference type="GO" id="GO:0003677">
    <property type="term" value="F:DNA binding"/>
    <property type="evidence" value="ECO:0007669"/>
    <property type="project" value="UniProtKB-UniRule"/>
</dbReference>
<dbReference type="Pfam" id="PF03704">
    <property type="entry name" value="BTAD"/>
    <property type="match status" value="1"/>
</dbReference>
<evidence type="ECO:0000259" key="6">
    <source>
        <dbReference type="PROSITE" id="PS51755"/>
    </source>
</evidence>
<protein>
    <recommendedName>
        <fullName evidence="6">OmpR/PhoB-type domain-containing protein</fullName>
    </recommendedName>
</protein>
<dbReference type="SMART" id="SM00862">
    <property type="entry name" value="Trans_reg_C"/>
    <property type="match status" value="1"/>
</dbReference>
<dbReference type="SMART" id="SM01043">
    <property type="entry name" value="BTAD"/>
    <property type="match status" value="1"/>
</dbReference>
<keyword evidence="2" id="KW-0805">Transcription regulation</keyword>
<evidence type="ECO:0000256" key="4">
    <source>
        <dbReference type="ARBA" id="ARBA00023163"/>
    </source>
</evidence>
<accession>A0A0X3UP35</accession>
<dbReference type="InterPro" id="IPR041664">
    <property type="entry name" value="AAA_16"/>
</dbReference>
<feature type="DNA-binding region" description="OmpR/PhoB-type" evidence="5">
    <location>
        <begin position="1"/>
        <end position="90"/>
    </location>
</feature>
<proteinExistence type="inferred from homology"/>
<gene>
    <name evidence="7" type="ORF">ADL15_16715</name>
</gene>
<dbReference type="RefSeq" id="WP_067691218.1">
    <property type="nucleotide sequence ID" value="NZ_LLZH01000122.1"/>
</dbReference>